<sequence length="793" mass="86122">MPSVAKLGNEGRHTVILWIDSDSQLHILAPHWHRSGVSRARRLVTVNTPSTLRSALSGTAFGASLAAGFALTAGPASAQTVTAPAQPGAPVALPQISVQGQQPENTLEGTLGLGRMPGRIQDQPQTIQVVPREIMDQQNVTTLGEALRNVPGITSSIGEGGGGISGDQLRIRGFNSQNDLYVDGLRDFGSFRRDSFTFEEVQALLGPSGVNFGSGAAGGIVNITSRTPHLGNSLGATVTGGMDWMLRATADANYQFSETGAFRLNMMYQQQRITDRSLPTGERWGIAPSVAFGLGTNTTLTLEYMYYRYDEPTDAGVPIVSRGPGFIGQPVTEYGVPRSTWYGSNFTDRDQTTVNRLTARVQHVAADWLTVYNDTRLGFTDRSFSFSVASCDATCISRLFNGGGTPQYALSGGGSPYTQQVWGVQNITTGVFRFNTWALRHEATLGVDLWYENYDRTTYSYTTDSGRGNYRGNLFAPNNDLNFAYALSTGATAQRQNETTQAAIFAQDRVWFTPEISVLAGLRWTRQQSDYTSYGGTNPVSTLNADNSFIDPRVSVIWEPTPEYTVYASYAQSTFAPGSNWATQPGQASVNNSNLDPEQNTIYEIGARASILDQRLGLSASIYQIEKNNATETDPATGVVFGSGDQQRIRGLDIGVTGRITPEWLINARYSYMDSETTSSLTQANVGGRVPYVPTNSASLWTSYDIAPGTPYNVTVGGGFTWQTDVYTNSANTSEVPYAFSLDAFIQHRINDQLLVRVNGYNLTDNRNYTQVWTNRAVMGPGRAVTASVGVNF</sequence>
<dbReference type="Proteomes" id="UP000698752">
    <property type="component" value="Unassembled WGS sequence"/>
</dbReference>
<keyword evidence="12" id="KW-0675">Receptor</keyword>
<gene>
    <name evidence="12" type="ORF">GXW78_19185</name>
</gene>
<keyword evidence="5 9" id="KW-0798">TonB box</keyword>
<dbReference type="Gene3D" id="2.170.130.10">
    <property type="entry name" value="TonB-dependent receptor, plug domain"/>
    <property type="match status" value="1"/>
</dbReference>
<evidence type="ECO:0000259" key="11">
    <source>
        <dbReference type="Pfam" id="PF07715"/>
    </source>
</evidence>
<keyword evidence="2 8" id="KW-0813">Transport</keyword>
<keyword evidence="7 8" id="KW-0998">Cell outer membrane</keyword>
<keyword evidence="13" id="KW-1185">Reference proteome</keyword>
<evidence type="ECO:0000259" key="10">
    <source>
        <dbReference type="Pfam" id="PF00593"/>
    </source>
</evidence>
<evidence type="ECO:0000256" key="2">
    <source>
        <dbReference type="ARBA" id="ARBA00022448"/>
    </source>
</evidence>
<dbReference type="Pfam" id="PF07715">
    <property type="entry name" value="Plug"/>
    <property type="match status" value="1"/>
</dbReference>
<dbReference type="PANTHER" id="PTHR32552">
    <property type="entry name" value="FERRICHROME IRON RECEPTOR-RELATED"/>
    <property type="match status" value="1"/>
</dbReference>
<dbReference type="CDD" id="cd01347">
    <property type="entry name" value="ligand_gated_channel"/>
    <property type="match status" value="1"/>
</dbReference>
<evidence type="ECO:0000313" key="13">
    <source>
        <dbReference type="Proteomes" id="UP000698752"/>
    </source>
</evidence>
<dbReference type="InterPro" id="IPR036942">
    <property type="entry name" value="Beta-barrel_TonB_sf"/>
</dbReference>
<accession>A0ABS5ELB4</accession>
<dbReference type="InterPro" id="IPR012910">
    <property type="entry name" value="Plug_dom"/>
</dbReference>
<keyword evidence="6 8" id="KW-0472">Membrane</keyword>
<keyword evidence="3 8" id="KW-1134">Transmembrane beta strand</keyword>
<dbReference type="InterPro" id="IPR037066">
    <property type="entry name" value="Plug_dom_sf"/>
</dbReference>
<dbReference type="PANTHER" id="PTHR32552:SF83">
    <property type="entry name" value="BLR3904 PROTEIN"/>
    <property type="match status" value="1"/>
</dbReference>
<evidence type="ECO:0000256" key="3">
    <source>
        <dbReference type="ARBA" id="ARBA00022452"/>
    </source>
</evidence>
<comment type="caution">
    <text evidence="12">The sequence shown here is derived from an EMBL/GenBank/DDBJ whole genome shotgun (WGS) entry which is preliminary data.</text>
</comment>
<dbReference type="EMBL" id="JAAEDI010000021">
    <property type="protein sequence ID" value="MBR0651802.1"/>
    <property type="molecule type" value="Genomic_DNA"/>
</dbReference>
<dbReference type="Pfam" id="PF00593">
    <property type="entry name" value="TonB_dep_Rec_b-barrel"/>
    <property type="match status" value="1"/>
</dbReference>
<organism evidence="12 13">
    <name type="scientific">Neoroseomonas terrae</name>
    <dbReference type="NCBI Taxonomy" id="424799"/>
    <lineage>
        <taxon>Bacteria</taxon>
        <taxon>Pseudomonadati</taxon>
        <taxon>Pseudomonadota</taxon>
        <taxon>Alphaproteobacteria</taxon>
        <taxon>Acetobacterales</taxon>
        <taxon>Acetobacteraceae</taxon>
        <taxon>Neoroseomonas</taxon>
    </lineage>
</organism>
<dbReference type="Gene3D" id="2.40.170.20">
    <property type="entry name" value="TonB-dependent receptor, beta-barrel domain"/>
    <property type="match status" value="1"/>
</dbReference>
<reference evidence="13" key="1">
    <citation type="journal article" date="2021" name="Syst. Appl. Microbiol.">
        <title>Roseomonas hellenica sp. nov., isolated from roots of wild-growing Alkanna tinctoria.</title>
        <authorList>
            <person name="Rat A."/>
            <person name="Naranjo H.D."/>
            <person name="Lebbe L."/>
            <person name="Cnockaert M."/>
            <person name="Krigas N."/>
            <person name="Grigoriadou K."/>
            <person name="Maloupa E."/>
            <person name="Willems A."/>
        </authorList>
    </citation>
    <scope>NUCLEOTIDE SEQUENCE [LARGE SCALE GENOMIC DNA]</scope>
    <source>
        <strain evidence="13">LMG 31159</strain>
    </source>
</reference>
<dbReference type="SUPFAM" id="SSF56935">
    <property type="entry name" value="Porins"/>
    <property type="match status" value="1"/>
</dbReference>
<evidence type="ECO:0000256" key="4">
    <source>
        <dbReference type="ARBA" id="ARBA00022692"/>
    </source>
</evidence>
<evidence type="ECO:0000256" key="7">
    <source>
        <dbReference type="ARBA" id="ARBA00023237"/>
    </source>
</evidence>
<keyword evidence="4 8" id="KW-0812">Transmembrane</keyword>
<evidence type="ECO:0000256" key="6">
    <source>
        <dbReference type="ARBA" id="ARBA00023136"/>
    </source>
</evidence>
<comment type="subcellular location">
    <subcellularLocation>
        <location evidence="1 8">Cell outer membrane</location>
        <topology evidence="1 8">Multi-pass membrane protein</topology>
    </subcellularLocation>
</comment>
<dbReference type="InterPro" id="IPR039426">
    <property type="entry name" value="TonB-dep_rcpt-like"/>
</dbReference>
<feature type="domain" description="TonB-dependent receptor plug" evidence="11">
    <location>
        <begin position="120"/>
        <end position="220"/>
    </location>
</feature>
<evidence type="ECO:0000313" key="12">
    <source>
        <dbReference type="EMBL" id="MBR0651802.1"/>
    </source>
</evidence>
<name>A0ABS5ELB4_9PROT</name>
<dbReference type="InterPro" id="IPR000531">
    <property type="entry name" value="Beta-barrel_TonB"/>
</dbReference>
<proteinExistence type="inferred from homology"/>
<evidence type="ECO:0000256" key="8">
    <source>
        <dbReference type="PROSITE-ProRule" id="PRU01360"/>
    </source>
</evidence>
<evidence type="ECO:0000256" key="9">
    <source>
        <dbReference type="RuleBase" id="RU003357"/>
    </source>
</evidence>
<dbReference type="PROSITE" id="PS52016">
    <property type="entry name" value="TONB_DEPENDENT_REC_3"/>
    <property type="match status" value="1"/>
</dbReference>
<feature type="domain" description="TonB-dependent receptor-like beta-barrel" evidence="10">
    <location>
        <begin position="293"/>
        <end position="763"/>
    </location>
</feature>
<comment type="similarity">
    <text evidence="8 9">Belongs to the TonB-dependent receptor family.</text>
</comment>
<evidence type="ECO:0000256" key="1">
    <source>
        <dbReference type="ARBA" id="ARBA00004571"/>
    </source>
</evidence>
<evidence type="ECO:0000256" key="5">
    <source>
        <dbReference type="ARBA" id="ARBA00023077"/>
    </source>
</evidence>
<protein>
    <submittedName>
        <fullName evidence="12">TonB-dependent receptor</fullName>
    </submittedName>
</protein>